<dbReference type="SUPFAM" id="SSF56672">
    <property type="entry name" value="DNA/RNA polymerases"/>
    <property type="match status" value="1"/>
</dbReference>
<keyword evidence="3" id="KW-0808">Transferase</keyword>
<reference evidence="3 4" key="1">
    <citation type="submission" date="2007-01" db="EMBL/GenBank/DDBJ databases">
        <authorList>
            <person name="Haygood M."/>
            <person name="Podell S."/>
            <person name="Anderson C."/>
            <person name="Hopkinson B."/>
            <person name="Roe K."/>
            <person name="Barbeau K."/>
            <person name="Gaasterland T."/>
            <person name="Ferriera S."/>
            <person name="Johnson J."/>
            <person name="Kravitz S."/>
            <person name="Beeson K."/>
            <person name="Sutton G."/>
            <person name="Rogers Y.-H."/>
            <person name="Friedman R."/>
            <person name="Frazier M."/>
            <person name="Venter J.C."/>
        </authorList>
    </citation>
    <scope>NUCLEOTIDE SEQUENCE [LARGE SCALE GENOMIC DNA]</scope>
    <source>
        <strain evidence="3 4">ATCC 23134</strain>
    </source>
</reference>
<dbReference type="EMBL" id="AAWS01000056">
    <property type="protein sequence ID" value="EAY25013.1"/>
    <property type="molecule type" value="Genomic_DNA"/>
</dbReference>
<dbReference type="Pfam" id="PF08388">
    <property type="entry name" value="GIIM"/>
    <property type="match status" value="1"/>
</dbReference>
<evidence type="ECO:0000313" key="4">
    <source>
        <dbReference type="Proteomes" id="UP000004095"/>
    </source>
</evidence>
<name>A1ZX32_MICM2</name>
<dbReference type="InterPro" id="IPR025960">
    <property type="entry name" value="RVT_N"/>
</dbReference>
<keyword evidence="3" id="KW-0548">Nucleotidyltransferase</keyword>
<evidence type="ECO:0000259" key="2">
    <source>
        <dbReference type="PROSITE" id="PS50878"/>
    </source>
</evidence>
<dbReference type="CDD" id="cd01651">
    <property type="entry name" value="RT_G2_intron"/>
    <property type="match status" value="1"/>
</dbReference>
<evidence type="ECO:0000256" key="1">
    <source>
        <dbReference type="ARBA" id="ARBA00034120"/>
    </source>
</evidence>
<dbReference type="InterPro" id="IPR002711">
    <property type="entry name" value="HNH"/>
</dbReference>
<feature type="domain" description="Reverse transcriptase" evidence="2">
    <location>
        <begin position="91"/>
        <end position="348"/>
    </location>
</feature>
<dbReference type="GO" id="GO:0004519">
    <property type="term" value="F:endonuclease activity"/>
    <property type="evidence" value="ECO:0007669"/>
    <property type="project" value="InterPro"/>
</dbReference>
<dbReference type="InterPro" id="IPR030931">
    <property type="entry name" value="Group_II_RT_mat"/>
</dbReference>
<protein>
    <submittedName>
        <fullName evidence="3">RNA-directed DNA polymerase</fullName>
    </submittedName>
</protein>
<proteinExistence type="inferred from homology"/>
<keyword evidence="4" id="KW-1185">Reference proteome</keyword>
<evidence type="ECO:0000313" key="3">
    <source>
        <dbReference type="EMBL" id="EAY25013.1"/>
    </source>
</evidence>
<organism evidence="3 4">
    <name type="scientific">Microscilla marina ATCC 23134</name>
    <dbReference type="NCBI Taxonomy" id="313606"/>
    <lineage>
        <taxon>Bacteria</taxon>
        <taxon>Pseudomonadati</taxon>
        <taxon>Bacteroidota</taxon>
        <taxon>Cytophagia</taxon>
        <taxon>Cytophagales</taxon>
        <taxon>Microscillaceae</taxon>
        <taxon>Microscilla</taxon>
    </lineage>
</organism>
<dbReference type="Gene3D" id="1.10.30.50">
    <property type="match status" value="1"/>
</dbReference>
<dbReference type="Pfam" id="PF01844">
    <property type="entry name" value="HNH"/>
    <property type="match status" value="1"/>
</dbReference>
<dbReference type="AlphaFoldDB" id="A1ZX32"/>
<dbReference type="Pfam" id="PF00078">
    <property type="entry name" value="RVT_1"/>
    <property type="match status" value="1"/>
</dbReference>
<comment type="similarity">
    <text evidence="1">Belongs to the bacterial reverse transcriptase family.</text>
</comment>
<dbReference type="Proteomes" id="UP000004095">
    <property type="component" value="Unassembled WGS sequence"/>
</dbReference>
<dbReference type="SMART" id="SM00507">
    <property type="entry name" value="HNHc"/>
    <property type="match status" value="1"/>
</dbReference>
<accession>A1ZX32</accession>
<dbReference type="Pfam" id="PF13655">
    <property type="entry name" value="RVT_N"/>
    <property type="match status" value="1"/>
</dbReference>
<dbReference type="InterPro" id="IPR000477">
    <property type="entry name" value="RT_dom"/>
</dbReference>
<gene>
    <name evidence="3" type="ORF">M23134_07202</name>
</gene>
<dbReference type="GO" id="GO:0003676">
    <property type="term" value="F:nucleic acid binding"/>
    <property type="evidence" value="ECO:0007669"/>
    <property type="project" value="InterPro"/>
</dbReference>
<dbReference type="InterPro" id="IPR013597">
    <property type="entry name" value="Mat_intron_G2"/>
</dbReference>
<dbReference type="InterPro" id="IPR003615">
    <property type="entry name" value="HNH_nuc"/>
</dbReference>
<dbReference type="eggNOG" id="COG1403">
    <property type="taxonomic scope" value="Bacteria"/>
</dbReference>
<dbReference type="InterPro" id="IPR043502">
    <property type="entry name" value="DNA/RNA_pol_sf"/>
</dbReference>
<dbReference type="PANTHER" id="PTHR34047">
    <property type="entry name" value="NUCLEAR INTRON MATURASE 1, MITOCHONDRIAL-RELATED"/>
    <property type="match status" value="1"/>
</dbReference>
<keyword evidence="3" id="KW-0695">RNA-directed DNA polymerase</keyword>
<sequence>METTKQSKLKWNTWQMIDWKQVDLQVFKLQKRIYRATQKNELPKVRKLQKMMTSSMFAKLLAVRKVTQENKGKKTAGIDGVKSLNPKERFTLAQNLKLNGKSSSTRRIWIPKSNAEKRPLSIPTIQERAKQTLLKLALEPEWEARFEPHSYGFRPGRSPHDAVKAIFCCINKKPKYVLDADISKCFDKINHQYLLDKLNTSPTFSRQIKAWLKAGVIDFSERAERKGHNPTHSGTPQGGSISPLLANIALHGLENFIAEHYPSNTDRRLKHSRRDYGRRIQAPRLIRYADDFVILCEELAPIEHCKSLVENWLRESDLELHPSKTRIVHTLQKHHDQKPGFNFLGFEIRQFEVGKHQSGNLNGKKLGFKTIIQPSKESIDRHYQTLKATCIKHRALSAGALISNLNPIIRGWCNYQSPWHASKSFSKVKDLLWKRLWRWAKRRHPKKKLPWIKKKYFGTKQRRWAFVHRTKEAEYRLLYHSDFPKSVKWIQVRGGKSPFDGDELYWSRRIGDKYKTYDPQKARLLKKQKGRCEHCGLSFNPDDIIEKHHLKPKVKGGSNADKNLILVHLYCHDQIHA</sequence>
<dbReference type="CDD" id="cd00085">
    <property type="entry name" value="HNHc"/>
    <property type="match status" value="1"/>
</dbReference>
<dbReference type="PANTHER" id="PTHR34047:SF10">
    <property type="entry name" value="GROUP II INTRON-ASSOCIATED OPEN READING FRAME"/>
    <property type="match status" value="1"/>
</dbReference>
<comment type="caution">
    <text evidence="3">The sequence shown here is derived from an EMBL/GenBank/DDBJ whole genome shotgun (WGS) entry which is preliminary data.</text>
</comment>
<dbReference type="InterPro" id="IPR051083">
    <property type="entry name" value="GrpII_Intron_Splice-Mob/Def"/>
</dbReference>
<dbReference type="GO" id="GO:0003964">
    <property type="term" value="F:RNA-directed DNA polymerase activity"/>
    <property type="evidence" value="ECO:0007669"/>
    <property type="project" value="UniProtKB-KW"/>
</dbReference>
<dbReference type="NCBIfam" id="TIGR04416">
    <property type="entry name" value="group_II_RT_mat"/>
    <property type="match status" value="1"/>
</dbReference>
<dbReference type="PROSITE" id="PS50878">
    <property type="entry name" value="RT_POL"/>
    <property type="match status" value="1"/>
</dbReference>
<dbReference type="RefSeq" id="WP_002703599.1">
    <property type="nucleotide sequence ID" value="NZ_AAWS01000056.1"/>
</dbReference>
<dbReference type="OrthoDB" id="9780724at2"/>
<dbReference type="GO" id="GO:0008270">
    <property type="term" value="F:zinc ion binding"/>
    <property type="evidence" value="ECO:0007669"/>
    <property type="project" value="InterPro"/>
</dbReference>
<dbReference type="eggNOG" id="COG3344">
    <property type="taxonomic scope" value="Bacteria"/>
</dbReference>